<name>A0A6J5M3M8_9CAUD</name>
<gene>
    <name evidence="1" type="ORF">UFOVP342_73</name>
</gene>
<sequence length="256" mass="29444">MAKMTLLEMVQDIMSDMDSDEVNSINDSTESLQVAQIIKSTYYNIVDGKDYPFFKELFQLDTSGTVSRPTHMRLPETIIDLEWIKYDCKKSGETRNRYTKIEYKTPEEFLDIIDQRLSTATNIQVVTDATGIKLNIYKDKAPTYFTSFDDDYVVFDAFNNTVESSLQNSKTQCHGKRSVTFTLSDSFIPDIPVQMFSYLLNDAKSACFVTLKQMANPKVEQQAVSQKRRMSQEAWKIKNGITYPNYGRRQSSSGKY</sequence>
<evidence type="ECO:0000313" key="1">
    <source>
        <dbReference type="EMBL" id="CAB4139660.1"/>
    </source>
</evidence>
<accession>A0A6J5M3M8</accession>
<dbReference type="EMBL" id="LR796361">
    <property type="protein sequence ID" value="CAB4139660.1"/>
    <property type="molecule type" value="Genomic_DNA"/>
</dbReference>
<proteinExistence type="predicted"/>
<organism evidence="1">
    <name type="scientific">uncultured Caudovirales phage</name>
    <dbReference type="NCBI Taxonomy" id="2100421"/>
    <lineage>
        <taxon>Viruses</taxon>
        <taxon>Duplodnaviria</taxon>
        <taxon>Heunggongvirae</taxon>
        <taxon>Uroviricota</taxon>
        <taxon>Caudoviricetes</taxon>
        <taxon>Peduoviridae</taxon>
        <taxon>Maltschvirus</taxon>
        <taxon>Maltschvirus maltsch</taxon>
    </lineage>
</organism>
<reference evidence="1" key="1">
    <citation type="submission" date="2020-04" db="EMBL/GenBank/DDBJ databases">
        <authorList>
            <person name="Chiriac C."/>
            <person name="Salcher M."/>
            <person name="Ghai R."/>
            <person name="Kavagutti S V."/>
        </authorList>
    </citation>
    <scope>NUCLEOTIDE SEQUENCE</scope>
</reference>
<protein>
    <submittedName>
        <fullName evidence="1">Uncharacterized protein</fullName>
    </submittedName>
</protein>